<evidence type="ECO:0000256" key="3">
    <source>
        <dbReference type="ARBA" id="ARBA00022553"/>
    </source>
</evidence>
<evidence type="ECO:0000256" key="10">
    <source>
        <dbReference type="SAM" id="MobiDB-lite"/>
    </source>
</evidence>
<dbReference type="FunFam" id="3.30.40.10:FF:000206">
    <property type="entry name" value="BRCA1-associated protein isoform X1"/>
    <property type="match status" value="1"/>
</dbReference>
<dbReference type="Gene3D" id="3.30.40.10">
    <property type="entry name" value="Zinc/RING finger domain, C3HC4 (zinc finger)"/>
    <property type="match status" value="2"/>
</dbReference>
<dbReference type="InterPro" id="IPR011422">
    <property type="entry name" value="BRAP2/ETP1_RRM"/>
</dbReference>
<dbReference type="GO" id="GO:0005737">
    <property type="term" value="C:cytoplasm"/>
    <property type="evidence" value="ECO:0007669"/>
    <property type="project" value="UniProtKB-SubCell"/>
</dbReference>
<evidence type="ECO:0000313" key="13">
    <source>
        <dbReference type="Ensembl" id="ENSAMXP00000028844.1"/>
    </source>
</evidence>
<evidence type="ECO:0000256" key="7">
    <source>
        <dbReference type="ARBA" id="ARBA00022833"/>
    </source>
</evidence>
<evidence type="ECO:0000259" key="11">
    <source>
        <dbReference type="PROSITE" id="PS50089"/>
    </source>
</evidence>
<dbReference type="InterPro" id="IPR013083">
    <property type="entry name" value="Znf_RING/FYVE/PHD"/>
</dbReference>
<reference evidence="14" key="1">
    <citation type="submission" date="2013-03" db="EMBL/GenBank/DDBJ databases">
        <authorList>
            <person name="Jeffery W."/>
            <person name="Warren W."/>
            <person name="Wilson R.K."/>
        </authorList>
    </citation>
    <scope>NUCLEOTIDE SEQUENCE</scope>
    <source>
        <strain evidence="14">female</strain>
    </source>
</reference>
<dbReference type="AlphaFoldDB" id="A0A3B1IHY6"/>
<dbReference type="GO" id="GO:0061630">
    <property type="term" value="F:ubiquitin protein ligase activity"/>
    <property type="evidence" value="ECO:0007669"/>
    <property type="project" value="TreeGrafter"/>
</dbReference>
<feature type="domain" description="UBP-type" evidence="12">
    <location>
        <begin position="291"/>
        <end position="383"/>
    </location>
</feature>
<feature type="region of interest" description="Disordered" evidence="10">
    <location>
        <begin position="79"/>
        <end position="116"/>
    </location>
</feature>
<dbReference type="InParanoid" id="A0A3B1IHY6"/>
<dbReference type="SUPFAM" id="SSF57850">
    <property type="entry name" value="RING/U-box"/>
    <property type="match status" value="2"/>
</dbReference>
<keyword evidence="14" id="KW-1185">Reference proteome</keyword>
<dbReference type="SMART" id="SM00184">
    <property type="entry name" value="RING"/>
    <property type="match status" value="1"/>
</dbReference>
<evidence type="ECO:0000256" key="4">
    <source>
        <dbReference type="ARBA" id="ARBA00022723"/>
    </source>
</evidence>
<dbReference type="Gene3D" id="3.30.70.330">
    <property type="match status" value="1"/>
</dbReference>
<evidence type="ECO:0000256" key="9">
    <source>
        <dbReference type="SAM" id="Coils"/>
    </source>
</evidence>
<dbReference type="GO" id="GO:0016567">
    <property type="term" value="P:protein ubiquitination"/>
    <property type="evidence" value="ECO:0007669"/>
    <property type="project" value="TreeGrafter"/>
</dbReference>
<dbReference type="GO" id="GO:0003676">
    <property type="term" value="F:nucleic acid binding"/>
    <property type="evidence" value="ECO:0007669"/>
    <property type="project" value="InterPro"/>
</dbReference>
<dbReference type="GO" id="GO:0008270">
    <property type="term" value="F:zinc ion binding"/>
    <property type="evidence" value="ECO:0007669"/>
    <property type="project" value="UniProtKB-KW"/>
</dbReference>
<keyword evidence="5 8" id="KW-0863">Zinc-finger</keyword>
<dbReference type="STRING" id="7994.ENSAMXP00000028844"/>
<reference evidence="13" key="3">
    <citation type="submission" date="2025-08" db="UniProtKB">
        <authorList>
            <consortium name="Ensembl"/>
        </authorList>
    </citation>
    <scope>IDENTIFICATION</scope>
</reference>
<dbReference type="SMART" id="SM00290">
    <property type="entry name" value="ZnF_UBP"/>
    <property type="match status" value="1"/>
</dbReference>
<dbReference type="PROSITE" id="PS50271">
    <property type="entry name" value="ZF_UBP"/>
    <property type="match status" value="1"/>
</dbReference>
<evidence type="ECO:0000256" key="5">
    <source>
        <dbReference type="ARBA" id="ARBA00022771"/>
    </source>
</evidence>
<dbReference type="Ensembl" id="ENSAMXT00000051288.1">
    <property type="protein sequence ID" value="ENSAMXP00000028844.1"/>
    <property type="gene ID" value="ENSAMXG00000041761.1"/>
</dbReference>
<reference evidence="13" key="4">
    <citation type="submission" date="2025-09" db="UniProtKB">
        <authorList>
            <consortium name="Ensembl"/>
        </authorList>
    </citation>
    <scope>IDENTIFICATION</scope>
</reference>
<evidence type="ECO:0000259" key="12">
    <source>
        <dbReference type="PROSITE" id="PS50271"/>
    </source>
</evidence>
<dbReference type="InterPro" id="IPR047243">
    <property type="entry name" value="RING-H2_BRAP2"/>
</dbReference>
<dbReference type="GO" id="GO:0007265">
    <property type="term" value="P:Ras protein signal transduction"/>
    <property type="evidence" value="ECO:0007669"/>
    <property type="project" value="TreeGrafter"/>
</dbReference>
<evidence type="ECO:0000256" key="1">
    <source>
        <dbReference type="ARBA" id="ARBA00004496"/>
    </source>
</evidence>
<evidence type="ECO:0000256" key="8">
    <source>
        <dbReference type="PROSITE-ProRule" id="PRU00502"/>
    </source>
</evidence>
<dbReference type="PROSITE" id="PS50089">
    <property type="entry name" value="ZF_RING_2"/>
    <property type="match status" value="1"/>
</dbReference>
<sequence>MSLSLVVIRLELADQSLLPQGFQYCADEEMSEEEMREKALGSARVALGGKTELEKAAVLHQHIGSRAMSDMVIETLSPKKEADQCVEDGGSSSGGKDQTDGSAAPDSPSKQLPDQISFYSGNPSVEIVHGIMHLYKTNKMTSLTEDVRRSAMLCVLTVPTTMTSHDLMKFVAPFNDVMEHMKIIRDSTPNQYMVLIKFSTQADADSFYTACNGRQFNSIEDAVCQLVYVQRAEVIKSEEGASLPVMNLTELPKCTVCLERMDESVNGVLTTLCNHSFHSQCLQRWEDASCPVCRYCQTPEQVEENKCFECGVQENLWICLICGHIGCGRYVSRHAYKHFEETQHTYAMQLTNHRVWDYAGGTHTVISFIKHHLKHQFNWCQKCLYSYLLTSQLESQRIYWENKIVHLEKETAEEINNMKAKFKETIEKCDNLEQRLNELSKDKQSVEKKCTQLNGKVTKLVQELREEQEMNRCLRANQVQLQTQLHEEERRGQEAAAQKDVQIAELQEQLRDIMFYLETQQQIDQMPADARQEIQEGQINIAAAPQPGPSAAANSKLGRKGGAGGGSRALCR</sequence>
<comment type="subcellular location">
    <subcellularLocation>
        <location evidence="1">Cytoplasm</location>
    </subcellularLocation>
</comment>
<keyword evidence="7" id="KW-0862">Zinc</keyword>
<feature type="compositionally biased region" description="Gly residues" evidence="10">
    <location>
        <begin position="560"/>
        <end position="572"/>
    </location>
</feature>
<evidence type="ECO:0000256" key="2">
    <source>
        <dbReference type="ARBA" id="ARBA00022490"/>
    </source>
</evidence>
<keyword evidence="3" id="KW-0597">Phosphoprotein</keyword>
<dbReference type="Pfam" id="PF07576">
    <property type="entry name" value="BRAP2"/>
    <property type="match status" value="1"/>
</dbReference>
<protein>
    <submittedName>
        <fullName evidence="13">BRCA1 associated protein</fullName>
    </submittedName>
</protein>
<dbReference type="Pfam" id="PF02148">
    <property type="entry name" value="zf-UBP"/>
    <property type="match status" value="1"/>
</dbReference>
<accession>A0A3B1IHY6</accession>
<dbReference type="Bgee" id="ENSAMXG00000041761">
    <property type="expression patterns" value="Expressed in brain and 14 other cell types or tissues"/>
</dbReference>
<dbReference type="PANTHER" id="PTHR24007:SF7">
    <property type="entry name" value="BRCA1-ASSOCIATED PROTEIN"/>
    <property type="match status" value="1"/>
</dbReference>
<dbReference type="SUPFAM" id="SSF54928">
    <property type="entry name" value="RNA-binding domain, RBD"/>
    <property type="match status" value="1"/>
</dbReference>
<dbReference type="InterPro" id="IPR001841">
    <property type="entry name" value="Znf_RING"/>
</dbReference>
<dbReference type="GO" id="GO:0008139">
    <property type="term" value="F:nuclear localization sequence binding"/>
    <property type="evidence" value="ECO:0007669"/>
    <property type="project" value="UniProtKB-ARBA"/>
</dbReference>
<evidence type="ECO:0000313" key="14">
    <source>
        <dbReference type="Proteomes" id="UP000018467"/>
    </source>
</evidence>
<name>A0A3B1IHY6_ASTMX</name>
<feature type="compositionally biased region" description="Low complexity" evidence="10">
    <location>
        <begin position="542"/>
        <end position="556"/>
    </location>
</feature>
<dbReference type="PANTHER" id="PTHR24007">
    <property type="entry name" value="BRCA1-ASSOCIATED PROTEIN"/>
    <property type="match status" value="1"/>
</dbReference>
<keyword evidence="2" id="KW-0963">Cytoplasm</keyword>
<organism evidence="13 14">
    <name type="scientific">Astyanax mexicanus</name>
    <name type="common">Blind cave fish</name>
    <name type="synonym">Astyanax fasciatus mexicanus</name>
    <dbReference type="NCBI Taxonomy" id="7994"/>
    <lineage>
        <taxon>Eukaryota</taxon>
        <taxon>Metazoa</taxon>
        <taxon>Chordata</taxon>
        <taxon>Craniata</taxon>
        <taxon>Vertebrata</taxon>
        <taxon>Euteleostomi</taxon>
        <taxon>Actinopterygii</taxon>
        <taxon>Neopterygii</taxon>
        <taxon>Teleostei</taxon>
        <taxon>Ostariophysi</taxon>
        <taxon>Characiformes</taxon>
        <taxon>Characoidei</taxon>
        <taxon>Acestrorhamphidae</taxon>
        <taxon>Acestrorhamphinae</taxon>
        <taxon>Astyanax</taxon>
    </lineage>
</organism>
<dbReference type="InterPro" id="IPR001607">
    <property type="entry name" value="Znf_UBP"/>
</dbReference>
<keyword evidence="9" id="KW-0175">Coiled coil</keyword>
<dbReference type="InterPro" id="IPR035979">
    <property type="entry name" value="RBD_domain_sf"/>
</dbReference>
<evidence type="ECO:0000256" key="6">
    <source>
        <dbReference type="ARBA" id="ARBA00022786"/>
    </source>
</evidence>
<feature type="region of interest" description="Disordered" evidence="10">
    <location>
        <begin position="542"/>
        <end position="572"/>
    </location>
</feature>
<dbReference type="CDD" id="cd16457">
    <property type="entry name" value="RING-H2_BRAP2"/>
    <property type="match status" value="1"/>
</dbReference>
<feature type="domain" description="RING-type" evidence="11">
    <location>
        <begin position="254"/>
        <end position="294"/>
    </location>
</feature>
<dbReference type="Proteomes" id="UP000018467">
    <property type="component" value="Unassembled WGS sequence"/>
</dbReference>
<dbReference type="CDD" id="cd12718">
    <property type="entry name" value="RRM_BRAP2"/>
    <property type="match status" value="1"/>
</dbReference>
<keyword evidence="4" id="KW-0479">Metal-binding</keyword>
<reference evidence="14" key="2">
    <citation type="journal article" date="2014" name="Nat. Commun.">
        <title>The cavefish genome reveals candidate genes for eye loss.</title>
        <authorList>
            <person name="McGaugh S.E."/>
            <person name="Gross J.B."/>
            <person name="Aken B."/>
            <person name="Blin M."/>
            <person name="Borowsky R."/>
            <person name="Chalopin D."/>
            <person name="Hinaux H."/>
            <person name="Jeffery W.R."/>
            <person name="Keene A."/>
            <person name="Ma L."/>
            <person name="Minx P."/>
            <person name="Murphy D."/>
            <person name="O'Quin K.E."/>
            <person name="Retaux S."/>
            <person name="Rohner N."/>
            <person name="Searle S.M."/>
            <person name="Stahl B.A."/>
            <person name="Tabin C."/>
            <person name="Volff J.N."/>
            <person name="Yoshizawa M."/>
            <person name="Warren W.C."/>
        </authorList>
    </citation>
    <scope>NUCLEOTIDE SEQUENCE [LARGE SCALE GENOMIC DNA]</scope>
    <source>
        <strain evidence="14">female</strain>
    </source>
</reference>
<keyword evidence="6" id="KW-0833">Ubl conjugation pathway</keyword>
<dbReference type="InterPro" id="IPR012677">
    <property type="entry name" value="Nucleotide-bd_a/b_plait_sf"/>
</dbReference>
<dbReference type="GeneTree" id="ENSGT00500000044909"/>
<dbReference type="InterPro" id="IPR034932">
    <property type="entry name" value="BRAP2_RRM"/>
</dbReference>
<proteinExistence type="predicted"/>
<dbReference type="Pfam" id="PF13639">
    <property type="entry name" value="zf-RING_2"/>
    <property type="match status" value="1"/>
</dbReference>
<feature type="coiled-coil region" evidence="9">
    <location>
        <begin position="415"/>
        <end position="491"/>
    </location>
</feature>